<evidence type="ECO:0000313" key="6">
    <source>
        <dbReference type="EMBL" id="QHT89892.1"/>
    </source>
</evidence>
<dbReference type="SMART" id="SM00184">
    <property type="entry name" value="RING"/>
    <property type="match status" value="1"/>
</dbReference>
<dbReference type="PROSITE" id="PS50089">
    <property type="entry name" value="ZF_RING_2"/>
    <property type="match status" value="1"/>
</dbReference>
<keyword evidence="3" id="KW-0862">Zinc</keyword>
<dbReference type="PANTHER" id="PTHR14155">
    <property type="entry name" value="RING FINGER DOMAIN-CONTAINING"/>
    <property type="match status" value="1"/>
</dbReference>
<feature type="domain" description="RING-type" evidence="5">
    <location>
        <begin position="193"/>
        <end position="235"/>
    </location>
</feature>
<dbReference type="InterPro" id="IPR013083">
    <property type="entry name" value="Znf_RING/FYVE/PHD"/>
</dbReference>
<feature type="region of interest" description="Disordered" evidence="4">
    <location>
        <begin position="61"/>
        <end position="120"/>
    </location>
</feature>
<keyword evidence="2" id="KW-0863">Zinc-finger</keyword>
<dbReference type="Gene3D" id="3.30.40.10">
    <property type="entry name" value="Zinc/RING finger domain, C3HC4 (zinc finger)"/>
    <property type="match status" value="1"/>
</dbReference>
<dbReference type="InterPro" id="IPR001841">
    <property type="entry name" value="Znf_RING"/>
</dbReference>
<sequence>MAQQDQDIYGNNLLNDLHNHFPAFLYDSGRFQNVQDMFSYVQEQLSNRFDLYSNQRRLYLQSQQQHTPRSQQSHTPRSQEFRTPVGQRRARSPVEPPPLPVRRPAPTTIPESDEEQPLSDSEILETFITNALQRLIQQPLQPQTNAAAPLWYYNTTIPRINSFMDPVPVPLNSAQLAQNTTVETLTADSEQECAVCRDTMLTGATVRKITGCSHMFHRSCIDVWFQSNVRCPNCRHDVRTLNSNLT</sequence>
<feature type="compositionally biased region" description="Low complexity" evidence="4">
    <location>
        <begin position="61"/>
        <end position="75"/>
    </location>
</feature>
<evidence type="ECO:0000256" key="4">
    <source>
        <dbReference type="SAM" id="MobiDB-lite"/>
    </source>
</evidence>
<evidence type="ECO:0000256" key="3">
    <source>
        <dbReference type="ARBA" id="ARBA00022833"/>
    </source>
</evidence>
<name>A0A6C0IAR5_9ZZZZ</name>
<evidence type="ECO:0000259" key="5">
    <source>
        <dbReference type="PROSITE" id="PS50089"/>
    </source>
</evidence>
<dbReference type="GO" id="GO:0008270">
    <property type="term" value="F:zinc ion binding"/>
    <property type="evidence" value="ECO:0007669"/>
    <property type="project" value="UniProtKB-KW"/>
</dbReference>
<evidence type="ECO:0000256" key="2">
    <source>
        <dbReference type="ARBA" id="ARBA00022771"/>
    </source>
</evidence>
<accession>A0A6C0IAR5</accession>
<proteinExistence type="predicted"/>
<dbReference type="EMBL" id="MN740152">
    <property type="protein sequence ID" value="QHT89892.1"/>
    <property type="molecule type" value="Genomic_DNA"/>
</dbReference>
<dbReference type="InterPro" id="IPR053238">
    <property type="entry name" value="RING-H2_zinc_finger"/>
</dbReference>
<organism evidence="6">
    <name type="scientific">viral metagenome</name>
    <dbReference type="NCBI Taxonomy" id="1070528"/>
    <lineage>
        <taxon>unclassified sequences</taxon>
        <taxon>metagenomes</taxon>
        <taxon>organismal metagenomes</taxon>
    </lineage>
</organism>
<protein>
    <recommendedName>
        <fullName evidence="5">RING-type domain-containing protein</fullName>
    </recommendedName>
</protein>
<reference evidence="6" key="1">
    <citation type="journal article" date="2020" name="Nature">
        <title>Giant virus diversity and host interactions through global metagenomics.</title>
        <authorList>
            <person name="Schulz F."/>
            <person name="Roux S."/>
            <person name="Paez-Espino D."/>
            <person name="Jungbluth S."/>
            <person name="Walsh D.A."/>
            <person name="Denef V.J."/>
            <person name="McMahon K.D."/>
            <person name="Konstantinidis K.T."/>
            <person name="Eloe-Fadrosh E.A."/>
            <person name="Kyrpides N.C."/>
            <person name="Woyke T."/>
        </authorList>
    </citation>
    <scope>NUCLEOTIDE SEQUENCE</scope>
    <source>
        <strain evidence="6">GVMAG-M-3300023184-62</strain>
    </source>
</reference>
<dbReference type="SUPFAM" id="SSF57850">
    <property type="entry name" value="RING/U-box"/>
    <property type="match status" value="1"/>
</dbReference>
<dbReference type="AlphaFoldDB" id="A0A6C0IAR5"/>
<dbReference type="Pfam" id="PF13639">
    <property type="entry name" value="zf-RING_2"/>
    <property type="match status" value="1"/>
</dbReference>
<dbReference type="PANTHER" id="PTHR14155:SF610">
    <property type="entry name" value="OS01G0755700 PROTEIN"/>
    <property type="match status" value="1"/>
</dbReference>
<feature type="compositionally biased region" description="Pro residues" evidence="4">
    <location>
        <begin position="94"/>
        <end position="103"/>
    </location>
</feature>
<evidence type="ECO:0000256" key="1">
    <source>
        <dbReference type="ARBA" id="ARBA00022723"/>
    </source>
</evidence>
<keyword evidence="1" id="KW-0479">Metal-binding</keyword>